<accession>A0ABX2E946</accession>
<feature type="chain" id="PRO_5047544472" description="Periplasmic heavy metal sensor" evidence="1">
    <location>
        <begin position="29"/>
        <end position="140"/>
    </location>
</feature>
<evidence type="ECO:0000313" key="2">
    <source>
        <dbReference type="EMBL" id="NRF65464.1"/>
    </source>
</evidence>
<reference evidence="2 3" key="1">
    <citation type="submission" date="2020-05" db="EMBL/GenBank/DDBJ databases">
        <title>Aquincola sp. isolate from soil.</title>
        <authorList>
            <person name="Han J."/>
            <person name="Kim D.-U."/>
        </authorList>
    </citation>
    <scope>NUCLEOTIDE SEQUENCE [LARGE SCALE GENOMIC DNA]</scope>
    <source>
        <strain evidence="2 3">S2</strain>
    </source>
</reference>
<name>A0ABX2E946_9BURK</name>
<evidence type="ECO:0000313" key="3">
    <source>
        <dbReference type="Proteomes" id="UP000737171"/>
    </source>
</evidence>
<organism evidence="2 3">
    <name type="scientific">Pseudaquabacterium terrae</name>
    <dbReference type="NCBI Taxonomy" id="2732868"/>
    <lineage>
        <taxon>Bacteria</taxon>
        <taxon>Pseudomonadati</taxon>
        <taxon>Pseudomonadota</taxon>
        <taxon>Betaproteobacteria</taxon>
        <taxon>Burkholderiales</taxon>
        <taxon>Sphaerotilaceae</taxon>
        <taxon>Pseudaquabacterium</taxon>
    </lineage>
</organism>
<proteinExistence type="predicted"/>
<keyword evidence="3" id="KW-1185">Reference proteome</keyword>
<dbReference type="InterPro" id="IPR012899">
    <property type="entry name" value="LTXXQ"/>
</dbReference>
<sequence length="140" mass="15692">MKPARSSWAQVVYATVVATLALAQPALADESLETALGLSRDQAHAVMAIEKTYRLEFAAKRGDFNRESRVLRRAHIARDSSAIAKQEPVVAALQQELRKIHAAENEKIRAVLTPAQRTRFETVLEQRKAMHGSSRDERLF</sequence>
<evidence type="ECO:0008006" key="4">
    <source>
        <dbReference type="Google" id="ProtNLM"/>
    </source>
</evidence>
<dbReference type="Gene3D" id="1.20.120.1490">
    <property type="match status" value="1"/>
</dbReference>
<protein>
    <recommendedName>
        <fullName evidence="4">Periplasmic heavy metal sensor</fullName>
    </recommendedName>
</protein>
<feature type="signal peptide" evidence="1">
    <location>
        <begin position="1"/>
        <end position="28"/>
    </location>
</feature>
<keyword evidence="1" id="KW-0732">Signal</keyword>
<gene>
    <name evidence="2" type="ORF">HLB44_00555</name>
</gene>
<dbReference type="Pfam" id="PF07813">
    <property type="entry name" value="LTXXQ"/>
    <property type="match status" value="1"/>
</dbReference>
<dbReference type="Proteomes" id="UP000737171">
    <property type="component" value="Unassembled WGS sequence"/>
</dbReference>
<comment type="caution">
    <text evidence="2">The sequence shown here is derived from an EMBL/GenBank/DDBJ whole genome shotgun (WGS) entry which is preliminary data.</text>
</comment>
<evidence type="ECO:0000256" key="1">
    <source>
        <dbReference type="SAM" id="SignalP"/>
    </source>
</evidence>
<dbReference type="EMBL" id="JABRWJ010000001">
    <property type="protein sequence ID" value="NRF65464.1"/>
    <property type="molecule type" value="Genomic_DNA"/>
</dbReference>
<dbReference type="RefSeq" id="WP_173119533.1">
    <property type="nucleotide sequence ID" value="NZ_JABRWJ010000001.1"/>
</dbReference>